<evidence type="ECO:0000259" key="5">
    <source>
        <dbReference type="PROSITE" id="PS50137"/>
    </source>
</evidence>
<organism evidence="6 7">
    <name type="scientific">Brassica cretica</name>
    <name type="common">Mustard</name>
    <dbReference type="NCBI Taxonomy" id="69181"/>
    <lineage>
        <taxon>Eukaryota</taxon>
        <taxon>Viridiplantae</taxon>
        <taxon>Streptophyta</taxon>
        <taxon>Embryophyta</taxon>
        <taxon>Tracheophyta</taxon>
        <taxon>Spermatophyta</taxon>
        <taxon>Magnoliopsida</taxon>
        <taxon>eudicotyledons</taxon>
        <taxon>Gunneridae</taxon>
        <taxon>Pentapetalae</taxon>
        <taxon>rosids</taxon>
        <taxon>malvids</taxon>
        <taxon>Brassicales</taxon>
        <taxon>Brassicaceae</taxon>
        <taxon>Brassiceae</taxon>
        <taxon>Brassica</taxon>
    </lineage>
</organism>
<feature type="compositionally biased region" description="Basic and acidic residues" evidence="4">
    <location>
        <begin position="380"/>
        <end position="394"/>
    </location>
</feature>
<dbReference type="InterPro" id="IPR044451">
    <property type="entry name" value="AtDRB-like_DSRM_2"/>
</dbReference>
<comment type="caution">
    <text evidence="6">The sequence shown here is derived from an EMBL/GenBank/DDBJ whole genome shotgun (WGS) entry which is preliminary data.</text>
</comment>
<dbReference type="GO" id="GO:0003725">
    <property type="term" value="F:double-stranded RNA binding"/>
    <property type="evidence" value="ECO:0007669"/>
    <property type="project" value="InterPro"/>
</dbReference>
<dbReference type="PANTHER" id="PTHR46031:SF20">
    <property type="entry name" value="DRBM DOMAIN-CONTAINING PROTEIN"/>
    <property type="match status" value="1"/>
</dbReference>
<gene>
    <name evidence="6" type="ORF">F2Q69_00012204</name>
</gene>
<proteinExistence type="predicted"/>
<dbReference type="Proteomes" id="UP000712600">
    <property type="component" value="Unassembled WGS sequence"/>
</dbReference>
<dbReference type="CDD" id="cd19908">
    <property type="entry name" value="DSRM_AtDRB-like_rpt2"/>
    <property type="match status" value="1"/>
</dbReference>
<dbReference type="PANTHER" id="PTHR46031">
    <property type="match status" value="1"/>
</dbReference>
<dbReference type="SMART" id="SM00358">
    <property type="entry name" value="DSRM"/>
    <property type="match status" value="2"/>
</dbReference>
<dbReference type="EMBL" id="QGKX02000996">
    <property type="protein sequence ID" value="KAF3553458.1"/>
    <property type="molecule type" value="Genomic_DNA"/>
</dbReference>
<accession>A0A8S9QQF2</accession>
<dbReference type="InterPro" id="IPR014720">
    <property type="entry name" value="dsRBD_dom"/>
</dbReference>
<keyword evidence="2 3" id="KW-0694">RNA-binding</keyword>
<evidence type="ECO:0000313" key="6">
    <source>
        <dbReference type="EMBL" id="KAF3553458.1"/>
    </source>
</evidence>
<dbReference type="InterPro" id="IPR044450">
    <property type="entry name" value="AtDRB-like_DSRM_1"/>
</dbReference>
<dbReference type="AlphaFoldDB" id="A0A8S9QQF2"/>
<reference evidence="6" key="1">
    <citation type="submission" date="2019-12" db="EMBL/GenBank/DDBJ databases">
        <title>Genome sequencing and annotation of Brassica cretica.</title>
        <authorList>
            <person name="Studholme D.J."/>
            <person name="Sarris P."/>
        </authorList>
    </citation>
    <scope>NUCLEOTIDE SEQUENCE</scope>
    <source>
        <strain evidence="6">PFS-109/04</strain>
        <tissue evidence="6">Leaf</tissue>
    </source>
</reference>
<sequence>MYKNQLQELAQRSCFNLPSYTCIREGPDHAPRFKATVNFNGEIFESPQYCSTLRQAEHSAAEVALGALSNRGPSHSLAARILVCSLPLDETGVYKNLLQEIAQRVGAPLPRYTTFRSGLGHQPVFTGTVELAGITFTGDQAKNKKQAEKNAAMAAWSSLKLLAKETSSAMPESENIDELEQVIIARALINYRIKENIGSGSSSSAPVPFAKRFFMQSPRPTSPQPGRAATSRILPFICPQPSSRSRSLSAASVERAIASALENRHYRPQQRFATPGTAPPYVSTRHLGSPCHRCMAPPVTIRTSVPVFSAPPPRLPPPSANTQQQLPSVYVPSMMRAAPVRIAPPVTIRTAAPVFASVRKEEGPLPVRKVNIQNPPKSMTKVEETKVQEKEERTTLVLPDSLEIEEEGSAKPVSKSAKETERAAVKGEEETARERLENLKI</sequence>
<feature type="region of interest" description="Disordered" evidence="4">
    <location>
        <begin position="368"/>
        <end position="441"/>
    </location>
</feature>
<name>A0A8S9QQF2_BRACR</name>
<evidence type="ECO:0000256" key="1">
    <source>
        <dbReference type="ARBA" id="ARBA00022737"/>
    </source>
</evidence>
<feature type="domain" description="DRBM" evidence="5">
    <location>
        <begin position="93"/>
        <end position="161"/>
    </location>
</feature>
<dbReference type="SUPFAM" id="SSF54768">
    <property type="entry name" value="dsRNA-binding domain-like"/>
    <property type="match status" value="2"/>
</dbReference>
<feature type="domain" description="DRBM" evidence="5">
    <location>
        <begin position="1"/>
        <end position="70"/>
    </location>
</feature>
<evidence type="ECO:0000256" key="2">
    <source>
        <dbReference type="ARBA" id="ARBA00022884"/>
    </source>
</evidence>
<evidence type="ECO:0000256" key="3">
    <source>
        <dbReference type="PROSITE-ProRule" id="PRU00266"/>
    </source>
</evidence>
<keyword evidence="1" id="KW-0677">Repeat</keyword>
<evidence type="ECO:0000313" key="7">
    <source>
        <dbReference type="Proteomes" id="UP000712600"/>
    </source>
</evidence>
<dbReference type="Pfam" id="PF00035">
    <property type="entry name" value="dsrm"/>
    <property type="match status" value="2"/>
</dbReference>
<protein>
    <recommendedName>
        <fullName evidence="5">DRBM domain-containing protein</fullName>
    </recommendedName>
</protein>
<dbReference type="Gene3D" id="3.30.160.20">
    <property type="match status" value="2"/>
</dbReference>
<dbReference type="FunFam" id="3.30.160.20:FF:000036">
    <property type="entry name" value="Double-stranded RNA-binding protein 2"/>
    <property type="match status" value="2"/>
</dbReference>
<dbReference type="PROSITE" id="PS50137">
    <property type="entry name" value="DS_RBD"/>
    <property type="match status" value="2"/>
</dbReference>
<feature type="compositionally biased region" description="Basic and acidic residues" evidence="4">
    <location>
        <begin position="416"/>
        <end position="441"/>
    </location>
</feature>
<dbReference type="CDD" id="cd19907">
    <property type="entry name" value="DSRM_AtDRB-like_rpt1"/>
    <property type="match status" value="1"/>
</dbReference>
<evidence type="ECO:0000256" key="4">
    <source>
        <dbReference type="SAM" id="MobiDB-lite"/>
    </source>
</evidence>